<feature type="domain" description="Peptidase S26" evidence="7">
    <location>
        <begin position="22"/>
        <end position="170"/>
    </location>
</feature>
<dbReference type="InterPro" id="IPR019533">
    <property type="entry name" value="Peptidase_S26"/>
</dbReference>
<dbReference type="Pfam" id="PF10502">
    <property type="entry name" value="Peptidase_S26"/>
    <property type="match status" value="1"/>
</dbReference>
<dbReference type="InterPro" id="IPR036286">
    <property type="entry name" value="LexA/Signal_pep-like_sf"/>
</dbReference>
<comment type="similarity">
    <text evidence="3 6">Belongs to the peptidase S26 family.</text>
</comment>
<reference evidence="8 9" key="1">
    <citation type="submission" date="2024-02" db="EMBL/GenBank/DDBJ databases">
        <title>The Genome Sequence of Enterococcus sp. DIV0159.</title>
        <authorList>
            <person name="Earl A."/>
            <person name="Manson A."/>
            <person name="Gilmore M."/>
            <person name="Sanders J."/>
            <person name="Shea T."/>
            <person name="Howe W."/>
            <person name="Livny J."/>
            <person name="Cuomo C."/>
            <person name="Neafsey D."/>
            <person name="Birren B."/>
        </authorList>
    </citation>
    <scope>NUCLEOTIDE SEQUENCE [LARGE SCALE GENOMIC DNA]</scope>
    <source>
        <strain evidence="8 9">665A</strain>
    </source>
</reference>
<keyword evidence="5 6" id="KW-0378">Hydrolase</keyword>
<evidence type="ECO:0000256" key="4">
    <source>
        <dbReference type="ARBA" id="ARBA00013208"/>
    </source>
</evidence>
<evidence type="ECO:0000256" key="5">
    <source>
        <dbReference type="ARBA" id="ARBA00022801"/>
    </source>
</evidence>
<comment type="catalytic activity">
    <reaction evidence="1 6">
        <text>Cleavage of hydrophobic, N-terminal signal or leader sequences from secreted and periplasmic proteins.</text>
        <dbReference type="EC" id="3.4.21.89"/>
    </reaction>
</comment>
<dbReference type="InterPro" id="IPR019758">
    <property type="entry name" value="Pept_S26A_signal_pept_1_CS"/>
</dbReference>
<evidence type="ECO:0000256" key="3">
    <source>
        <dbReference type="ARBA" id="ARBA00009370"/>
    </source>
</evidence>
<keyword evidence="6" id="KW-0472">Membrane</keyword>
<evidence type="ECO:0000256" key="6">
    <source>
        <dbReference type="RuleBase" id="RU362042"/>
    </source>
</evidence>
<keyword evidence="6" id="KW-0645">Protease</keyword>
<evidence type="ECO:0000313" key="9">
    <source>
        <dbReference type="Proteomes" id="UP000664357"/>
    </source>
</evidence>
<proteinExistence type="inferred from homology"/>
<dbReference type="Gene3D" id="2.10.109.10">
    <property type="entry name" value="Umud Fragment, subunit A"/>
    <property type="match status" value="1"/>
</dbReference>
<sequence>MSTRRKRQLSIHWLKVLVKSALFVAMLIILFSWVHSNYLIHPVAGTSMQESLQDGDRVLLNKRSPIVRYSVIGFSVSEEEGMFVKRVIGLPGDSVLVQGNRLILSIGDEGFTTTYTFDLEPKTARELKKDATIPPHHYFVIGDHTAVSKDSRSFGWVDAEKVEGKVQYRVYPFSEFGPIN</sequence>
<feature type="transmembrane region" description="Helical" evidence="6">
    <location>
        <begin position="12"/>
        <end position="34"/>
    </location>
</feature>
<dbReference type="PANTHER" id="PTHR43390:SF1">
    <property type="entry name" value="CHLOROPLAST PROCESSING PEPTIDASE"/>
    <property type="match status" value="1"/>
</dbReference>
<dbReference type="EC" id="3.4.21.89" evidence="4 6"/>
<keyword evidence="9" id="KW-1185">Reference proteome</keyword>
<keyword evidence="6" id="KW-1133">Transmembrane helix</keyword>
<evidence type="ECO:0000259" key="7">
    <source>
        <dbReference type="Pfam" id="PF10502"/>
    </source>
</evidence>
<dbReference type="CDD" id="cd06530">
    <property type="entry name" value="S26_SPase_I"/>
    <property type="match status" value="1"/>
</dbReference>
<evidence type="ECO:0000256" key="2">
    <source>
        <dbReference type="ARBA" id="ARBA00004401"/>
    </source>
</evidence>
<name>A0ABV0EMG3_9ENTE</name>
<dbReference type="NCBIfam" id="TIGR02227">
    <property type="entry name" value="sigpep_I_bact"/>
    <property type="match status" value="1"/>
</dbReference>
<dbReference type="Proteomes" id="UP000664357">
    <property type="component" value="Unassembled WGS sequence"/>
</dbReference>
<gene>
    <name evidence="8" type="ORF">JZO67_001755</name>
</gene>
<keyword evidence="6" id="KW-0812">Transmembrane</keyword>
<dbReference type="PROSITE" id="PS00760">
    <property type="entry name" value="SPASE_I_2"/>
    <property type="match status" value="1"/>
</dbReference>
<comment type="caution">
    <text evidence="8">The sequence shown here is derived from an EMBL/GenBank/DDBJ whole genome shotgun (WGS) entry which is preliminary data.</text>
</comment>
<organism evidence="8 9">
    <name type="scientific">Candidatus Enterococcus ferrettii</name>
    <dbReference type="NCBI Taxonomy" id="2815324"/>
    <lineage>
        <taxon>Bacteria</taxon>
        <taxon>Bacillati</taxon>
        <taxon>Bacillota</taxon>
        <taxon>Bacilli</taxon>
        <taxon>Lactobacillales</taxon>
        <taxon>Enterococcaceae</taxon>
        <taxon>Enterococcus</taxon>
    </lineage>
</organism>
<dbReference type="SUPFAM" id="SSF51306">
    <property type="entry name" value="LexA/Signal peptidase"/>
    <property type="match status" value="1"/>
</dbReference>
<protein>
    <recommendedName>
        <fullName evidence="4 6">Signal peptidase I</fullName>
        <ecNumber evidence="4 6">3.4.21.89</ecNumber>
    </recommendedName>
</protein>
<evidence type="ECO:0000256" key="1">
    <source>
        <dbReference type="ARBA" id="ARBA00000677"/>
    </source>
</evidence>
<dbReference type="InterPro" id="IPR019757">
    <property type="entry name" value="Pept_S26A_signal_pept_1_Lys-AS"/>
</dbReference>
<dbReference type="EMBL" id="JAFREL020000001">
    <property type="protein sequence ID" value="MEO1769804.1"/>
    <property type="molecule type" value="Genomic_DNA"/>
</dbReference>
<comment type="subcellular location">
    <subcellularLocation>
        <location evidence="2">Cell membrane</location>
        <topology evidence="2">Single-pass type II membrane protein</topology>
    </subcellularLocation>
    <subcellularLocation>
        <location evidence="6">Membrane</location>
        <topology evidence="6">Single-pass type II membrane protein</topology>
    </subcellularLocation>
</comment>
<accession>A0ABV0EMG3</accession>
<dbReference type="PANTHER" id="PTHR43390">
    <property type="entry name" value="SIGNAL PEPTIDASE I"/>
    <property type="match status" value="1"/>
</dbReference>
<dbReference type="InterPro" id="IPR000223">
    <property type="entry name" value="Pept_S26A_signal_pept_1"/>
</dbReference>
<evidence type="ECO:0000313" key="8">
    <source>
        <dbReference type="EMBL" id="MEO1769804.1"/>
    </source>
</evidence>
<dbReference type="PROSITE" id="PS00761">
    <property type="entry name" value="SPASE_I_3"/>
    <property type="match status" value="1"/>
</dbReference>
<dbReference type="PRINTS" id="PR00727">
    <property type="entry name" value="LEADERPTASE"/>
</dbReference>